<dbReference type="Proteomes" id="UP001172101">
    <property type="component" value="Unassembled WGS sequence"/>
</dbReference>
<feature type="compositionally biased region" description="Polar residues" evidence="1">
    <location>
        <begin position="94"/>
        <end position="119"/>
    </location>
</feature>
<protein>
    <recommendedName>
        <fullName evidence="4">Erythromycin esterase</fullName>
    </recommendedName>
</protein>
<evidence type="ECO:0000313" key="2">
    <source>
        <dbReference type="EMBL" id="KAK0718400.1"/>
    </source>
</evidence>
<keyword evidence="3" id="KW-1185">Reference proteome</keyword>
<feature type="region of interest" description="Disordered" evidence="1">
    <location>
        <begin position="154"/>
        <end position="185"/>
    </location>
</feature>
<feature type="compositionally biased region" description="Polar residues" evidence="1">
    <location>
        <begin position="239"/>
        <end position="248"/>
    </location>
</feature>
<feature type="compositionally biased region" description="Polar residues" evidence="1">
    <location>
        <begin position="312"/>
        <end position="341"/>
    </location>
</feature>
<organism evidence="2 3">
    <name type="scientific">Lasiosphaeria miniovina</name>
    <dbReference type="NCBI Taxonomy" id="1954250"/>
    <lineage>
        <taxon>Eukaryota</taxon>
        <taxon>Fungi</taxon>
        <taxon>Dikarya</taxon>
        <taxon>Ascomycota</taxon>
        <taxon>Pezizomycotina</taxon>
        <taxon>Sordariomycetes</taxon>
        <taxon>Sordariomycetidae</taxon>
        <taxon>Sordariales</taxon>
        <taxon>Lasiosphaeriaceae</taxon>
        <taxon>Lasiosphaeria</taxon>
    </lineage>
</organism>
<proteinExistence type="predicted"/>
<feature type="region of interest" description="Disordered" evidence="1">
    <location>
        <begin position="590"/>
        <end position="683"/>
    </location>
</feature>
<dbReference type="AlphaFoldDB" id="A0AA40DWQ2"/>
<sequence>MARRSARLASVSKTPSKPSPDGPSLASVAERADSPGDGAAQSLDALMSSPTPAPKTPGFSSPMKPSMSEMHPSKVHGTMAPPSSVLRLGFTDIKPSSSRSGLPAAVQSTPSKVTPPSTDFTFTFARQAASSVKLGPEAQKMMEELRGEAQKIKAQLAAKRDAEKAQEEPANSRRIAPAKGKAGRYSAVHMAEFKKMDSIANHPSAFRAQPGRVTPLKQGIKRSQSKANLDDMDAAGRSKQPTPASTAAKNGAVGPATANEPLSPIKRIRQNLGDDTSSNRPISRDGGSLPRPKSSGTGSAIPRSKSGFASLMTPTKSSLARTSNAKTPLQGSLLRSPSKVNISGLPRSATTNNLSYVLLDAKKTPEKPVRKIKSPISRLERVKSLLRGAKPCAAKPASALPLPSSLVSKALSSARLDKSAIQAPLGTPRKLTKRVAFTPDTQRAALAQNSPSPVKSGIPQSKSRQVLGEVYYPALDAIMIEENLDRGLSYPDISARQSLTRPPAKVSKKSNSAEPSAPGTFSFRSDHTIRFGSASPSFGTSPGQASVRPVRPSILPTENMPGSFPSPTTMSIPNKENVAPETVFLTLPHGMKNKKRNRVSTDEEEAEQEAVERAAKKRKQETVPEGDALLAPRLTGGSANKLLSSPPKLMSPGYAGGTPSPAKKRGALSLSRLNMLSRPKLRK</sequence>
<dbReference type="RefSeq" id="XP_060297193.1">
    <property type="nucleotide sequence ID" value="XM_060443958.1"/>
</dbReference>
<gene>
    <name evidence="2" type="ORF">B0T26DRAFT_741392</name>
</gene>
<dbReference type="GeneID" id="85327228"/>
<evidence type="ECO:0000313" key="3">
    <source>
        <dbReference type="Proteomes" id="UP001172101"/>
    </source>
</evidence>
<evidence type="ECO:0008006" key="4">
    <source>
        <dbReference type="Google" id="ProtNLM"/>
    </source>
</evidence>
<feature type="region of interest" description="Disordered" evidence="1">
    <location>
        <begin position="1"/>
        <end position="119"/>
    </location>
</feature>
<feature type="compositionally biased region" description="Basic and acidic residues" evidence="1">
    <location>
        <begin position="158"/>
        <end position="171"/>
    </location>
</feature>
<evidence type="ECO:0000256" key="1">
    <source>
        <dbReference type="SAM" id="MobiDB-lite"/>
    </source>
</evidence>
<feature type="region of interest" description="Disordered" evidence="1">
    <location>
        <begin position="201"/>
        <end position="347"/>
    </location>
</feature>
<reference evidence="2" key="1">
    <citation type="submission" date="2023-06" db="EMBL/GenBank/DDBJ databases">
        <title>Genome-scale phylogeny and comparative genomics of the fungal order Sordariales.</title>
        <authorList>
            <consortium name="Lawrence Berkeley National Laboratory"/>
            <person name="Hensen N."/>
            <person name="Bonometti L."/>
            <person name="Westerberg I."/>
            <person name="Brannstrom I.O."/>
            <person name="Guillou S."/>
            <person name="Cros-Aarteil S."/>
            <person name="Calhoun S."/>
            <person name="Haridas S."/>
            <person name="Kuo A."/>
            <person name="Mondo S."/>
            <person name="Pangilinan J."/>
            <person name="Riley R."/>
            <person name="LaButti K."/>
            <person name="Andreopoulos B."/>
            <person name="Lipzen A."/>
            <person name="Chen C."/>
            <person name="Yanf M."/>
            <person name="Daum C."/>
            <person name="Ng V."/>
            <person name="Clum A."/>
            <person name="Steindorff A."/>
            <person name="Ohm R."/>
            <person name="Martin F."/>
            <person name="Silar P."/>
            <person name="Natvig D."/>
            <person name="Lalanne C."/>
            <person name="Gautier V."/>
            <person name="Ament-velasquez S.L."/>
            <person name="Kruys A."/>
            <person name="Hutchinson M.I."/>
            <person name="Powell A.J."/>
            <person name="Barry K."/>
            <person name="Miller A.N."/>
            <person name="Grigoriev I.V."/>
            <person name="Debuchy R."/>
            <person name="Gladieux P."/>
            <person name="Thoren M.H."/>
            <person name="Johannesson H."/>
        </authorList>
    </citation>
    <scope>NUCLEOTIDE SEQUENCE</scope>
    <source>
        <strain evidence="2">SMH2392-1A</strain>
    </source>
</reference>
<feature type="region of interest" description="Disordered" evidence="1">
    <location>
        <begin position="495"/>
        <end position="527"/>
    </location>
</feature>
<accession>A0AA40DWQ2</accession>
<comment type="caution">
    <text evidence="2">The sequence shown here is derived from an EMBL/GenBank/DDBJ whole genome shotgun (WGS) entry which is preliminary data.</text>
</comment>
<dbReference type="EMBL" id="JAUIRO010000004">
    <property type="protein sequence ID" value="KAK0718400.1"/>
    <property type="molecule type" value="Genomic_DNA"/>
</dbReference>
<name>A0AA40DWQ2_9PEZI</name>